<keyword evidence="2 3" id="KW-0819">tRNA processing</keyword>
<dbReference type="Pfam" id="PF05636">
    <property type="entry name" value="HIGH_NTase1"/>
    <property type="match status" value="1"/>
</dbReference>
<reference evidence="5" key="1">
    <citation type="journal article" date="2019" name="Int. J. Syst. Evol. Microbiol.">
        <title>The Global Catalogue of Microorganisms (GCM) 10K type strain sequencing project: providing services to taxonomists for standard genome sequencing and annotation.</title>
        <authorList>
            <consortium name="The Broad Institute Genomics Platform"/>
            <consortium name="The Broad Institute Genome Sequencing Center for Infectious Disease"/>
            <person name="Wu L."/>
            <person name="Ma J."/>
        </authorList>
    </citation>
    <scope>NUCLEOTIDE SEQUENCE [LARGE SCALE GENOMIC DNA]</scope>
    <source>
        <strain evidence="5">CCM 8895</strain>
    </source>
</reference>
<dbReference type="InterPro" id="IPR008513">
    <property type="entry name" value="tRNA(Met)_cyd_acetate_ligase"/>
</dbReference>
<dbReference type="InterPro" id="IPR014729">
    <property type="entry name" value="Rossmann-like_a/b/a_fold"/>
</dbReference>
<accession>A0ABW1URC3</accession>
<dbReference type="Gene3D" id="3.40.50.620">
    <property type="entry name" value="HUPs"/>
    <property type="match status" value="1"/>
</dbReference>
<comment type="subcellular location">
    <subcellularLocation>
        <location evidence="3">Cytoplasm</location>
    </subcellularLocation>
</comment>
<keyword evidence="3" id="KW-0820">tRNA-binding</keyword>
<keyword evidence="5" id="KW-1185">Reference proteome</keyword>
<sequence>MQKIYGFVAEFNPFHNGHKIFIDEIKQKFHPDVLIAVMSGNYVQRGDFAVLDKWTRSQIAVENGVDLVVELPFAYAVQPAELFAKGAIFLLDQLEVNNLVFGSESDLDFESLAFKMLQMDTSFQQDYQKNTASNLNEFYKKAGINILDQPNQLLGINYVQQILKNKYQIKTNVVLRQDQSYSATKIRQNLRDNNSVADLVPDSILNALKNDKIIMWDDLYPFLKYRILSETTDSLHNTYQMVEGLENKLKKEISNNNFESFLDAIKSKRYTRARLRRLLMYTLVNVKNEEISEVFEEPYLRVLAFNKVGQEYLSQLKKRTEFITKVGKNERQELSLELKADSIIKLINNREQNFGKIPFMEGKN</sequence>
<keyword evidence="3" id="KW-0547">Nucleotide-binding</keyword>
<dbReference type="RefSeq" id="WP_125591502.1">
    <property type="nucleotide sequence ID" value="NZ_JBHSSN010000002.1"/>
</dbReference>
<feature type="binding site" evidence="3">
    <location>
        <position position="102"/>
    </location>
    <ligand>
        <name>ATP</name>
        <dbReference type="ChEBI" id="CHEBI:30616"/>
    </ligand>
</feature>
<dbReference type="PANTHER" id="PTHR37825">
    <property type="entry name" value="TRNA(MET) CYTIDINE ACETATE LIGASE"/>
    <property type="match status" value="1"/>
</dbReference>
<name>A0ABW1URC3_9LACO</name>
<comment type="catalytic activity">
    <reaction evidence="3">
        <text>cytidine(34) in elongator tRNA(Met) + acetate + ATP = N(4)-acetylcytidine(34) in elongator tRNA(Met) + AMP + diphosphate</text>
        <dbReference type="Rhea" id="RHEA:58144"/>
        <dbReference type="Rhea" id="RHEA-COMP:10693"/>
        <dbReference type="Rhea" id="RHEA-COMP:10694"/>
        <dbReference type="ChEBI" id="CHEBI:30089"/>
        <dbReference type="ChEBI" id="CHEBI:30616"/>
        <dbReference type="ChEBI" id="CHEBI:33019"/>
        <dbReference type="ChEBI" id="CHEBI:74900"/>
        <dbReference type="ChEBI" id="CHEBI:82748"/>
        <dbReference type="ChEBI" id="CHEBI:456215"/>
    </reaction>
</comment>
<comment type="caution">
    <text evidence="4">The sequence shown here is derived from an EMBL/GenBank/DDBJ whole genome shotgun (WGS) entry which is preliminary data.</text>
</comment>
<comment type="function">
    <text evidence="3">Catalyzes the formation of N(4)-acetylcytidine (ac(4)C) at the wobble position of elongator tRNA(Met), using acetate and ATP as substrates. First activates an acetate ion to form acetyladenylate (Ac-AMP) and then transfers the acetyl group to tRNA to form ac(4)C34.</text>
</comment>
<keyword evidence="3" id="KW-0067">ATP-binding</keyword>
<evidence type="ECO:0000313" key="5">
    <source>
        <dbReference type="Proteomes" id="UP001596186"/>
    </source>
</evidence>
<keyword evidence="1 3" id="KW-0436">Ligase</keyword>
<comment type="caution">
    <text evidence="3">Lacks conserved residue(s) required for the propagation of feature annotation.</text>
</comment>
<keyword evidence="3" id="KW-0694">RNA-binding</keyword>
<evidence type="ECO:0000313" key="4">
    <source>
        <dbReference type="EMBL" id="MFC6322223.1"/>
    </source>
</evidence>
<dbReference type="EMBL" id="JBHSSN010000002">
    <property type="protein sequence ID" value="MFC6322223.1"/>
    <property type="molecule type" value="Genomic_DNA"/>
</dbReference>
<evidence type="ECO:0000256" key="1">
    <source>
        <dbReference type="ARBA" id="ARBA00022598"/>
    </source>
</evidence>
<comment type="similarity">
    <text evidence="3">Belongs to the TmcAL family.</text>
</comment>
<keyword evidence="3" id="KW-0963">Cytoplasm</keyword>
<dbReference type="Proteomes" id="UP001596186">
    <property type="component" value="Unassembled WGS sequence"/>
</dbReference>
<dbReference type="NCBIfam" id="NF010191">
    <property type="entry name" value="PRK13670.1"/>
    <property type="match status" value="1"/>
</dbReference>
<gene>
    <name evidence="3" type="primary">tmcAL</name>
    <name evidence="4" type="ORF">ACFP1F_00375</name>
</gene>
<dbReference type="EC" id="6.3.4.-" evidence="3"/>
<organism evidence="4 5">
    <name type="scientific">Companilactobacillus baiquanensis</name>
    <dbReference type="NCBI Taxonomy" id="2486005"/>
    <lineage>
        <taxon>Bacteria</taxon>
        <taxon>Bacillati</taxon>
        <taxon>Bacillota</taxon>
        <taxon>Bacilli</taxon>
        <taxon>Lactobacillales</taxon>
        <taxon>Lactobacillaceae</taxon>
        <taxon>Companilactobacillus</taxon>
    </lineage>
</organism>
<protein>
    <recommendedName>
        <fullName evidence="3">tRNA(Met) cytidine acetate ligase</fullName>
        <ecNumber evidence="3">6.3.4.-</ecNumber>
    </recommendedName>
</protein>
<dbReference type="HAMAP" id="MF_01539">
    <property type="entry name" value="TmcAL"/>
    <property type="match status" value="1"/>
</dbReference>
<dbReference type="SUPFAM" id="SSF52374">
    <property type="entry name" value="Nucleotidylyl transferase"/>
    <property type="match status" value="1"/>
</dbReference>
<proteinExistence type="inferred from homology"/>
<feature type="binding site" evidence="3">
    <location>
        <begin position="8"/>
        <end position="21"/>
    </location>
    <ligand>
        <name>ATP</name>
        <dbReference type="ChEBI" id="CHEBI:30616"/>
    </ligand>
</feature>
<feature type="binding site" evidence="3">
    <location>
        <position position="176"/>
    </location>
    <ligand>
        <name>ATP</name>
        <dbReference type="ChEBI" id="CHEBI:30616"/>
    </ligand>
</feature>
<dbReference type="PANTHER" id="PTHR37825:SF1">
    <property type="entry name" value="TRNA(MET) CYTIDINE ACETATE LIGASE"/>
    <property type="match status" value="1"/>
</dbReference>
<evidence type="ECO:0000256" key="3">
    <source>
        <dbReference type="HAMAP-Rule" id="MF_01539"/>
    </source>
</evidence>
<evidence type="ECO:0000256" key="2">
    <source>
        <dbReference type="ARBA" id="ARBA00022694"/>
    </source>
</evidence>
<feature type="binding site" evidence="3">
    <location>
        <position position="151"/>
    </location>
    <ligand>
        <name>ATP</name>
        <dbReference type="ChEBI" id="CHEBI:30616"/>
    </ligand>
</feature>